<evidence type="ECO:0000313" key="5">
    <source>
        <dbReference type="Proteomes" id="UP000034140"/>
    </source>
</evidence>
<dbReference type="GO" id="GO:0006412">
    <property type="term" value="P:translation"/>
    <property type="evidence" value="ECO:0007669"/>
    <property type="project" value="UniProtKB-UniRule"/>
</dbReference>
<dbReference type="EMBL" id="LBRE01000020">
    <property type="protein sequence ID" value="KKP92139.1"/>
    <property type="molecule type" value="Genomic_DNA"/>
</dbReference>
<evidence type="ECO:0000256" key="3">
    <source>
        <dbReference type="HAMAP-Rule" id="MF_00360"/>
    </source>
</evidence>
<dbReference type="InterPro" id="IPR035980">
    <property type="entry name" value="Ribosomal_bS6_sf"/>
</dbReference>
<accession>A0A0G0DD24</accession>
<dbReference type="HAMAP" id="MF_00360">
    <property type="entry name" value="Ribosomal_bS6"/>
    <property type="match status" value="1"/>
</dbReference>
<keyword evidence="3" id="KW-0687">Ribonucleoprotein</keyword>
<keyword evidence="3" id="KW-0699">rRNA-binding</keyword>
<organism evidence="4 5">
    <name type="scientific">candidate division WS6 bacterium GW2011_GWC1_36_11</name>
    <dbReference type="NCBI Taxonomy" id="1619090"/>
    <lineage>
        <taxon>Bacteria</taxon>
        <taxon>Candidatus Dojkabacteria</taxon>
    </lineage>
</organism>
<dbReference type="GO" id="GO:0005840">
    <property type="term" value="C:ribosome"/>
    <property type="evidence" value="ECO:0007669"/>
    <property type="project" value="UniProtKB-KW"/>
</dbReference>
<dbReference type="PANTHER" id="PTHR21011:SF1">
    <property type="entry name" value="SMALL RIBOSOMAL SUBUNIT PROTEIN BS6M"/>
    <property type="match status" value="1"/>
</dbReference>
<dbReference type="InterPro" id="IPR014717">
    <property type="entry name" value="Transl_elong_EF1B/ribsomal_bS6"/>
</dbReference>
<name>A0A0G0DD24_9BACT</name>
<proteinExistence type="inferred from homology"/>
<sequence length="118" mass="13744">MAAEEVKKGNYYEMAVALKPLLPDDVRKAIHKEFVDLVKAKGGEVLDVDVWGKRYLAYKINGHNEGYYIIYTFISDPSHILEIRRQMELKQEVLRYMVVEADDVDEIGKKIKKKEIEI</sequence>
<dbReference type="AlphaFoldDB" id="A0A0G0DD24"/>
<comment type="similarity">
    <text evidence="1 3">Belongs to the bacterial ribosomal protein bS6 family.</text>
</comment>
<dbReference type="NCBIfam" id="TIGR00166">
    <property type="entry name" value="S6"/>
    <property type="match status" value="1"/>
</dbReference>
<keyword evidence="3" id="KW-0694">RNA-binding</keyword>
<dbReference type="PANTHER" id="PTHR21011">
    <property type="entry name" value="MITOCHONDRIAL 28S RIBOSOMAL PROTEIN S6"/>
    <property type="match status" value="1"/>
</dbReference>
<evidence type="ECO:0000256" key="1">
    <source>
        <dbReference type="ARBA" id="ARBA00009512"/>
    </source>
</evidence>
<reference evidence="4 5" key="1">
    <citation type="journal article" date="2015" name="Nature">
        <title>rRNA introns, odd ribosomes, and small enigmatic genomes across a large radiation of phyla.</title>
        <authorList>
            <person name="Brown C.T."/>
            <person name="Hug L.A."/>
            <person name="Thomas B.C."/>
            <person name="Sharon I."/>
            <person name="Castelle C.J."/>
            <person name="Singh A."/>
            <person name="Wilkins M.J."/>
            <person name="Williams K.H."/>
            <person name="Banfield J.F."/>
        </authorList>
    </citation>
    <scope>NUCLEOTIDE SEQUENCE [LARGE SCALE GENOMIC DNA]</scope>
</reference>
<evidence type="ECO:0000256" key="2">
    <source>
        <dbReference type="ARBA" id="ARBA00035294"/>
    </source>
</evidence>
<dbReference type="Pfam" id="PF01250">
    <property type="entry name" value="Ribosomal_S6"/>
    <property type="match status" value="1"/>
</dbReference>
<dbReference type="GO" id="GO:0003735">
    <property type="term" value="F:structural constituent of ribosome"/>
    <property type="evidence" value="ECO:0007669"/>
    <property type="project" value="InterPro"/>
</dbReference>
<gene>
    <name evidence="3" type="primary">rpsF</name>
    <name evidence="4" type="ORF">UR96_C0020G0015</name>
</gene>
<comment type="caution">
    <text evidence="4">The sequence shown here is derived from an EMBL/GenBank/DDBJ whole genome shotgun (WGS) entry which is preliminary data.</text>
</comment>
<dbReference type="Gene3D" id="3.30.70.60">
    <property type="match status" value="1"/>
</dbReference>
<dbReference type="GO" id="GO:0070181">
    <property type="term" value="F:small ribosomal subunit rRNA binding"/>
    <property type="evidence" value="ECO:0007669"/>
    <property type="project" value="TreeGrafter"/>
</dbReference>
<dbReference type="SUPFAM" id="SSF54995">
    <property type="entry name" value="Ribosomal protein S6"/>
    <property type="match status" value="1"/>
</dbReference>
<protein>
    <recommendedName>
        <fullName evidence="2 3">Small ribosomal subunit protein bS6</fullName>
    </recommendedName>
</protein>
<keyword evidence="3 4" id="KW-0689">Ribosomal protein</keyword>
<dbReference type="GO" id="GO:1990904">
    <property type="term" value="C:ribonucleoprotein complex"/>
    <property type="evidence" value="ECO:0007669"/>
    <property type="project" value="UniProtKB-KW"/>
</dbReference>
<dbReference type="Proteomes" id="UP000034140">
    <property type="component" value="Unassembled WGS sequence"/>
</dbReference>
<dbReference type="InterPro" id="IPR000529">
    <property type="entry name" value="Ribosomal_bS6"/>
</dbReference>
<dbReference type="InterPro" id="IPR020814">
    <property type="entry name" value="Ribosomal_S6_plastid/chlpt"/>
</dbReference>
<dbReference type="GO" id="GO:0005737">
    <property type="term" value="C:cytoplasm"/>
    <property type="evidence" value="ECO:0007669"/>
    <property type="project" value="UniProtKB-ARBA"/>
</dbReference>
<evidence type="ECO:0000313" key="4">
    <source>
        <dbReference type="EMBL" id="KKP92139.1"/>
    </source>
</evidence>
<dbReference type="CDD" id="cd00473">
    <property type="entry name" value="bS6"/>
    <property type="match status" value="1"/>
</dbReference>
<comment type="function">
    <text evidence="3">Binds together with bS18 to 16S ribosomal RNA.</text>
</comment>